<proteinExistence type="inferred from homology"/>
<dbReference type="FunFam" id="3.30.2010.30:FF:000002">
    <property type="entry name" value="Putative aminopeptidase N"/>
    <property type="match status" value="1"/>
</dbReference>
<evidence type="ECO:0000313" key="18">
    <source>
        <dbReference type="EMBL" id="EAU54284.1"/>
    </source>
</evidence>
<keyword evidence="10" id="KW-0862">Zinc</keyword>
<dbReference type="SUPFAM" id="SSF55486">
    <property type="entry name" value="Metalloproteases ('zincins'), catalytic domain"/>
    <property type="match status" value="1"/>
</dbReference>
<dbReference type="EMBL" id="AATS01000010">
    <property type="protein sequence ID" value="EAU54284.1"/>
    <property type="molecule type" value="Genomic_DNA"/>
</dbReference>
<accession>Q0EYA8</accession>
<dbReference type="SUPFAM" id="SSF63737">
    <property type="entry name" value="Leukotriene A4 hydrolase N-terminal domain"/>
    <property type="match status" value="1"/>
</dbReference>
<keyword evidence="9" id="KW-0378">Hydrolase</keyword>
<name>Q0EYA8_9PROT</name>
<dbReference type="Gene3D" id="2.60.40.1730">
    <property type="entry name" value="tricorn interacting facor f3 domain"/>
    <property type="match status" value="1"/>
</dbReference>
<feature type="domain" description="Peptidase M1 alanyl aminopeptidase C-terminal" evidence="16">
    <location>
        <begin position="555"/>
        <end position="867"/>
    </location>
</feature>
<dbReference type="Gene3D" id="2.60.40.1840">
    <property type="match status" value="1"/>
</dbReference>
<dbReference type="Gene3D" id="1.25.50.10">
    <property type="entry name" value="Peptidase M1, alanyl aminopeptidase, C-terminal domain"/>
    <property type="match status" value="1"/>
</dbReference>
<dbReference type="GO" id="GO:0008270">
    <property type="term" value="F:zinc ion binding"/>
    <property type="evidence" value="ECO:0007669"/>
    <property type="project" value="InterPro"/>
</dbReference>
<keyword evidence="8" id="KW-0479">Metal-binding</keyword>
<evidence type="ECO:0000256" key="3">
    <source>
        <dbReference type="ARBA" id="ARBA00010136"/>
    </source>
</evidence>
<dbReference type="InterPro" id="IPR045357">
    <property type="entry name" value="Aminopeptidase_N-like_N"/>
</dbReference>
<keyword evidence="7" id="KW-0645">Protease</keyword>
<comment type="cofactor">
    <cofactor evidence="2">
        <name>Zn(2+)</name>
        <dbReference type="ChEBI" id="CHEBI:29105"/>
    </cofactor>
</comment>
<keyword evidence="11" id="KW-0482">Metalloprotease</keyword>
<keyword evidence="6 18" id="KW-0031">Aminopeptidase</keyword>
<feature type="domain" description="Peptidase M1 membrane alanine aminopeptidase" evidence="14">
    <location>
        <begin position="227"/>
        <end position="440"/>
    </location>
</feature>
<evidence type="ECO:0000256" key="2">
    <source>
        <dbReference type="ARBA" id="ARBA00001947"/>
    </source>
</evidence>
<keyword evidence="19" id="KW-1185">Reference proteome</keyword>
<evidence type="ECO:0000259" key="17">
    <source>
        <dbReference type="Pfam" id="PF17900"/>
    </source>
</evidence>
<dbReference type="Gene3D" id="3.30.2010.30">
    <property type="match status" value="1"/>
</dbReference>
<dbReference type="Gene3D" id="1.10.390.10">
    <property type="entry name" value="Neutral Protease Domain 2"/>
    <property type="match status" value="1"/>
</dbReference>
<dbReference type="Pfam" id="PF11940">
    <property type="entry name" value="DUF3458"/>
    <property type="match status" value="1"/>
</dbReference>
<dbReference type="InterPro" id="IPR024601">
    <property type="entry name" value="Peptidase_M1_pepN_C"/>
</dbReference>
<dbReference type="NCBIfam" id="TIGR02414">
    <property type="entry name" value="pepN_proteo"/>
    <property type="match status" value="1"/>
</dbReference>
<dbReference type="OrthoDB" id="5287110at2"/>
<gene>
    <name evidence="18" type="ORF">SPV1_05969</name>
</gene>
<evidence type="ECO:0000256" key="11">
    <source>
        <dbReference type="ARBA" id="ARBA00023049"/>
    </source>
</evidence>
<comment type="catalytic activity">
    <reaction evidence="1">
        <text>Release of an N-terminal amino acid, Xaa-|-Yaa- from a peptide, amide or arylamide. Xaa is preferably Ala, but may be most amino acids including Pro (slow action). When a terminal hydrophobic residue is followed by a prolyl residue, the two may be released as an intact Xaa-Pro dipeptide.</text>
        <dbReference type="EC" id="3.4.11.2"/>
    </reaction>
</comment>
<evidence type="ECO:0000256" key="10">
    <source>
        <dbReference type="ARBA" id="ARBA00022833"/>
    </source>
</evidence>
<dbReference type="eggNOG" id="COG0308">
    <property type="taxonomic scope" value="Bacteria"/>
</dbReference>
<dbReference type="STRING" id="314344.AL013_06330"/>
<dbReference type="InterPro" id="IPR037144">
    <property type="entry name" value="Peptidase_M1_pepN_C_sf"/>
</dbReference>
<dbReference type="MEROPS" id="M01.005"/>
<sequence>MQQTVYLKDYQLPAYLVDTVYLDFSLQPSATGVVSSVRYRRNPAAAAGESLWLDGQDMELLSVALDGQELTTDDYSVSESGMRIENVPECFELTIATRINPEANKSLEGLYRSGGNYCTQCEAEGFRKITYYPDRPDVMAPFTVRMTADKAENPVLLSNGNPVAQGELDGGRHWAEWRDPFAKPGYLFALVAGDLQCVEDQFHTSDGRDITLRIYTEAHHIDHCAHAMASLKRAMRWDEQRFGLCYDLDLFMVVAVDDFNMGAMENKGLNIFNSRLVFASPETATDDDYIAIEAVIGHEYFHNWTGNRVTCRDWFQLSLKEGLTVFRDQEFTADLHSRAVKRIEDVRLLRSHQFAEDAGPMAHPIRPASYMEINNFYTVTVYEKGAEVVRLYHTLLGSDGFRRGMDLYFRRHDGQAVSTEDFLAAMRDANDIDLAQMQRWYDQAGTPKLVVRMAYDEQDATCTLHVSQSCPATPESSEKQPFLIPLTLGLLLPDGKAVPLQLAGEEVASGSSRTLLVREAEQEFVFTGVREQPLPSLLRGFSAPVELDYPYTATDDAFLMRHDEDSFNRWAAAQRLAMRTMQALLAGDTSSEVVLIDALHHVLTDAGLGAALKAEALLLPSEADIAEACSAADPGLIHQLREQLRVNIAAALRSEMEALYRQLSTVTGFSDEAMQARKLKNVCLSYLVRLGDKAACALVYAQFEQADNMTDQYAALAALADCDCPERELALAAFEAQWRHEANVMDKWFGVQAASSLPGTLEHVQSLMAHPCFDARNPNKVRALIGTFAMRNPSVFHAADGSGYAFVAEQVLLLDAFNPQVASRMVRALMNWKRIEPARSALMRAQLQRINDAELSPDVREIVSKSL</sequence>
<dbReference type="InterPro" id="IPR014782">
    <property type="entry name" value="Peptidase_M1_dom"/>
</dbReference>
<feature type="domain" description="Aminopeptidase N-like N-terminal" evidence="17">
    <location>
        <begin position="32"/>
        <end position="187"/>
    </location>
</feature>
<organism evidence="18 19">
    <name type="scientific">Mariprofundus ferrooxydans PV-1</name>
    <dbReference type="NCBI Taxonomy" id="314345"/>
    <lineage>
        <taxon>Bacteria</taxon>
        <taxon>Pseudomonadati</taxon>
        <taxon>Pseudomonadota</taxon>
        <taxon>Candidatius Mariprofundia</taxon>
        <taxon>Mariprofundales</taxon>
        <taxon>Mariprofundaceae</taxon>
        <taxon>Mariprofundus</taxon>
    </lineage>
</organism>
<comment type="similarity">
    <text evidence="3">Belongs to the peptidase M1 family.</text>
</comment>
<dbReference type="Pfam" id="PF17432">
    <property type="entry name" value="DUF3458_C"/>
    <property type="match status" value="1"/>
</dbReference>
<dbReference type="FunFam" id="2.60.40.1730:FF:000005">
    <property type="entry name" value="Aminopeptidase N"/>
    <property type="match status" value="1"/>
</dbReference>
<dbReference type="FunFam" id="1.10.390.10:FF:000002">
    <property type="entry name" value="Aminopeptidase N"/>
    <property type="match status" value="1"/>
</dbReference>
<dbReference type="PANTHER" id="PTHR46322:SF1">
    <property type="entry name" value="PUROMYCIN-SENSITIVE AMINOPEPTIDASE"/>
    <property type="match status" value="1"/>
</dbReference>
<evidence type="ECO:0000259" key="16">
    <source>
        <dbReference type="Pfam" id="PF17432"/>
    </source>
</evidence>
<dbReference type="FunFam" id="2.60.40.1840:FF:000001">
    <property type="entry name" value="Aminopeptidase N"/>
    <property type="match status" value="1"/>
</dbReference>
<dbReference type="InterPro" id="IPR001930">
    <property type="entry name" value="Peptidase_M1"/>
</dbReference>
<evidence type="ECO:0000256" key="13">
    <source>
        <dbReference type="NCBIfam" id="TIGR02414"/>
    </source>
</evidence>
<evidence type="ECO:0000313" key="19">
    <source>
        <dbReference type="Proteomes" id="UP000005297"/>
    </source>
</evidence>
<evidence type="ECO:0000256" key="5">
    <source>
        <dbReference type="ARBA" id="ARBA00015611"/>
    </source>
</evidence>
<evidence type="ECO:0000259" key="15">
    <source>
        <dbReference type="Pfam" id="PF11940"/>
    </source>
</evidence>
<dbReference type="Pfam" id="PF17900">
    <property type="entry name" value="Peptidase_M1_N"/>
    <property type="match status" value="1"/>
</dbReference>
<evidence type="ECO:0000256" key="1">
    <source>
        <dbReference type="ARBA" id="ARBA00000098"/>
    </source>
</evidence>
<dbReference type="PANTHER" id="PTHR46322">
    <property type="entry name" value="PUROMYCIN-SENSITIVE AMINOPEPTIDASE"/>
    <property type="match status" value="1"/>
</dbReference>
<dbReference type="HOGENOM" id="CLU_007993_2_0_0"/>
<protein>
    <recommendedName>
        <fullName evidence="5 13">Aminopeptidase N</fullName>
        <ecNumber evidence="4 13">3.4.11.2</ecNumber>
    </recommendedName>
</protein>
<dbReference type="Pfam" id="PF01433">
    <property type="entry name" value="Peptidase_M1"/>
    <property type="match status" value="1"/>
</dbReference>
<dbReference type="InterPro" id="IPR027268">
    <property type="entry name" value="Peptidase_M4/M1_CTD_sf"/>
</dbReference>
<dbReference type="FunCoup" id="Q0EYA8">
    <property type="interactions" value="273"/>
</dbReference>
<dbReference type="InParanoid" id="Q0EYA8"/>
<feature type="domain" description="Peptidase M1 alanyl aminopeptidase Ig-like fold" evidence="15">
    <location>
        <begin position="445"/>
        <end position="549"/>
    </location>
</feature>
<evidence type="ECO:0000256" key="7">
    <source>
        <dbReference type="ARBA" id="ARBA00022670"/>
    </source>
</evidence>
<dbReference type="RefSeq" id="WP_009851487.1">
    <property type="nucleotide sequence ID" value="NZ_DS022295.1"/>
</dbReference>
<evidence type="ECO:0000256" key="9">
    <source>
        <dbReference type="ARBA" id="ARBA00022801"/>
    </source>
</evidence>
<dbReference type="AlphaFoldDB" id="Q0EYA8"/>
<dbReference type="GO" id="GO:0016285">
    <property type="term" value="F:alanyl aminopeptidase activity"/>
    <property type="evidence" value="ECO:0007669"/>
    <property type="project" value="UniProtKB-EC"/>
</dbReference>
<evidence type="ECO:0000256" key="8">
    <source>
        <dbReference type="ARBA" id="ARBA00022723"/>
    </source>
</evidence>
<dbReference type="PRINTS" id="PR00756">
    <property type="entry name" value="ALADIPTASE"/>
</dbReference>
<dbReference type="InterPro" id="IPR042097">
    <property type="entry name" value="Aminopeptidase_N-like_N_sf"/>
</dbReference>
<dbReference type="GO" id="GO:0008237">
    <property type="term" value="F:metallopeptidase activity"/>
    <property type="evidence" value="ECO:0007669"/>
    <property type="project" value="UniProtKB-UniRule"/>
</dbReference>
<evidence type="ECO:0000256" key="12">
    <source>
        <dbReference type="ARBA" id="ARBA00059739"/>
    </source>
</evidence>
<dbReference type="InterPro" id="IPR038438">
    <property type="entry name" value="PepN_Ig-like_sf"/>
</dbReference>
<dbReference type="InterPro" id="IPR035414">
    <property type="entry name" value="Peptidase_M1_pepN_Ig-like"/>
</dbReference>
<dbReference type="CDD" id="cd09600">
    <property type="entry name" value="M1_APN"/>
    <property type="match status" value="1"/>
</dbReference>
<evidence type="ECO:0000256" key="6">
    <source>
        <dbReference type="ARBA" id="ARBA00022438"/>
    </source>
</evidence>
<dbReference type="InterPro" id="IPR012779">
    <property type="entry name" value="Peptidase_M1_pepN"/>
</dbReference>
<evidence type="ECO:0000259" key="14">
    <source>
        <dbReference type="Pfam" id="PF01433"/>
    </source>
</evidence>
<comment type="function">
    <text evidence="12">Aminopeptidase N is involved in the degradation of intracellular peptides generated by protein breakdown during normal growth as well as in response to nutrient starvation.</text>
</comment>
<comment type="caution">
    <text evidence="18">The sequence shown here is derived from an EMBL/GenBank/DDBJ whole genome shotgun (WGS) entry which is preliminary data.</text>
</comment>
<dbReference type="GO" id="GO:0006508">
    <property type="term" value="P:proteolysis"/>
    <property type="evidence" value="ECO:0007669"/>
    <property type="project" value="UniProtKB-UniRule"/>
</dbReference>
<evidence type="ECO:0000256" key="4">
    <source>
        <dbReference type="ARBA" id="ARBA00012564"/>
    </source>
</evidence>
<dbReference type="Proteomes" id="UP000005297">
    <property type="component" value="Unassembled WGS sequence"/>
</dbReference>
<reference evidence="18 19" key="1">
    <citation type="submission" date="2006-09" db="EMBL/GenBank/DDBJ databases">
        <authorList>
            <person name="Emerson D."/>
            <person name="Ferriera S."/>
            <person name="Johnson J."/>
            <person name="Kravitz S."/>
            <person name="Halpern A."/>
            <person name="Remington K."/>
            <person name="Beeson K."/>
            <person name="Tran B."/>
            <person name="Rogers Y.-H."/>
            <person name="Friedman R."/>
            <person name="Venter J.C."/>
        </authorList>
    </citation>
    <scope>NUCLEOTIDE SEQUENCE [LARGE SCALE GENOMIC DNA]</scope>
    <source>
        <strain evidence="18 19">PV-1</strain>
    </source>
</reference>
<dbReference type="EC" id="3.4.11.2" evidence="4 13"/>